<dbReference type="EMBL" id="BMIA01000003">
    <property type="protein sequence ID" value="GGH44796.1"/>
    <property type="molecule type" value="Genomic_DNA"/>
</dbReference>
<dbReference type="Gene3D" id="2.60.120.260">
    <property type="entry name" value="Galactose-binding domain-like"/>
    <property type="match status" value="1"/>
</dbReference>
<comment type="caution">
    <text evidence="5">The sequence shown here is derived from an EMBL/GenBank/DDBJ whole genome shotgun (WGS) entry which is preliminary data.</text>
</comment>
<accession>A0ABQ1Z1S1</accession>
<dbReference type="RefSeq" id="WP_188935966.1">
    <property type="nucleotide sequence ID" value="NZ_BMIA01000003.1"/>
</dbReference>
<dbReference type="InterPro" id="IPR013830">
    <property type="entry name" value="SGNH_hydro"/>
</dbReference>
<dbReference type="Proteomes" id="UP000600214">
    <property type="component" value="Unassembled WGS sequence"/>
</dbReference>
<evidence type="ECO:0000313" key="6">
    <source>
        <dbReference type="Proteomes" id="UP000600214"/>
    </source>
</evidence>
<dbReference type="InterPro" id="IPR036514">
    <property type="entry name" value="SGNH_hydro_sf"/>
</dbReference>
<reference evidence="6" key="1">
    <citation type="journal article" date="2019" name="Int. J. Syst. Evol. Microbiol.">
        <title>The Global Catalogue of Microorganisms (GCM) 10K type strain sequencing project: providing services to taxonomists for standard genome sequencing and annotation.</title>
        <authorList>
            <consortium name="The Broad Institute Genomics Platform"/>
            <consortium name="The Broad Institute Genome Sequencing Center for Infectious Disease"/>
            <person name="Wu L."/>
            <person name="Ma J."/>
        </authorList>
    </citation>
    <scope>NUCLEOTIDE SEQUENCE [LARGE SCALE GENOMIC DNA]</scope>
    <source>
        <strain evidence="6">CGMCC 1.15288</strain>
    </source>
</reference>
<gene>
    <name evidence="5" type="ORF">GCM10007423_43230</name>
</gene>
<dbReference type="Pfam" id="PF14607">
    <property type="entry name" value="GxDLY"/>
    <property type="match status" value="1"/>
</dbReference>
<evidence type="ECO:0000259" key="2">
    <source>
        <dbReference type="Pfam" id="PF13472"/>
    </source>
</evidence>
<dbReference type="PANTHER" id="PTHR30383:SF5">
    <property type="entry name" value="SGNH HYDROLASE-TYPE ESTERASE DOMAIN-CONTAINING PROTEIN"/>
    <property type="match status" value="1"/>
</dbReference>
<sequence length="593" mass="66688">MLFRSISSVCLCLLLGIQVLAQNSQYVWWNPQSAPFPVVEGQAWPKELKNPYDRLPARAEKQVRDVVWNLSNQSAGLMIRFRANSSEIKIRYTVGGKHALPHMPATGVSGVDLYAVSNDGEWRWCAGKYAFGDTITYDFKNLAPNDNYHKHGREYRLFLPLYNSVKWLEVGTPAGTEFMPLAVRPDKPIVIYGTSIAQGACASRPGMAWTSILGRKMDRPTINLGFSGNGRLEQEVVDLVAEIDAKVYVLDCLPNLTIRPDSKLGLTTEEIRKRVINTVTALRKKRPDVPIALAEHAGYTDEDINPQSKHYYVEVNEVLKDAFAALKSQGFQDIYLIPKEDFGQTYESTVDGTHPTDLGMLQYADGYEMHLRKILHEPSGDVSTTRPTTQMRELHNYDWEKRHSEVLELNSKSSPATVVIGNSITHFWGGMPKGPRAVGESSWGSTFGKNSVNMGYGWDRIENVLWRIYHGELDGFRPKQIFINIGTNNIGFNSDEEIAAGWKQLIEAIKYRQPQAQVVMMGIYPRRQQEERVAGLNEKLLQITGEADVMFVNPGKVFLKSDGKIDEALFSDGLHPNEKGYSLLGNAIKPYLK</sequence>
<feature type="domain" description="SGNH hydrolase-type esterase N-terminal" evidence="4">
    <location>
        <begin position="27"/>
        <end position="177"/>
    </location>
</feature>
<evidence type="ECO:0000259" key="4">
    <source>
        <dbReference type="Pfam" id="PF14607"/>
    </source>
</evidence>
<keyword evidence="6" id="KW-1185">Reference proteome</keyword>
<feature type="domain" description="SGNH hydrolase-type esterase" evidence="2">
    <location>
        <begin position="419"/>
        <end position="582"/>
    </location>
</feature>
<feature type="domain" description="SGNH hydrolase-type esterase" evidence="3">
    <location>
        <begin position="187"/>
        <end position="371"/>
    </location>
</feature>
<name>A0ABQ1Z1S1_9BACT</name>
<keyword evidence="1" id="KW-0732">Signal</keyword>
<dbReference type="Pfam" id="PF13472">
    <property type="entry name" value="Lipase_GDSL_2"/>
    <property type="match status" value="1"/>
</dbReference>
<dbReference type="PANTHER" id="PTHR30383">
    <property type="entry name" value="THIOESTERASE 1/PROTEASE 1/LYSOPHOSPHOLIPASE L1"/>
    <property type="match status" value="1"/>
</dbReference>
<evidence type="ECO:0000259" key="3">
    <source>
        <dbReference type="Pfam" id="PF14606"/>
    </source>
</evidence>
<dbReference type="Gene3D" id="3.40.50.1110">
    <property type="entry name" value="SGNH hydrolase"/>
    <property type="match status" value="2"/>
</dbReference>
<dbReference type="Pfam" id="PF14606">
    <property type="entry name" value="Lipase_GDSL_3"/>
    <property type="match status" value="1"/>
</dbReference>
<proteinExistence type="predicted"/>
<evidence type="ECO:0000256" key="1">
    <source>
        <dbReference type="SAM" id="SignalP"/>
    </source>
</evidence>
<organism evidence="5 6">
    <name type="scientific">Dyadobacter endophyticus</name>
    <dbReference type="NCBI Taxonomy" id="1749036"/>
    <lineage>
        <taxon>Bacteria</taxon>
        <taxon>Pseudomonadati</taxon>
        <taxon>Bacteroidota</taxon>
        <taxon>Cytophagia</taxon>
        <taxon>Cytophagales</taxon>
        <taxon>Spirosomataceae</taxon>
        <taxon>Dyadobacter</taxon>
    </lineage>
</organism>
<protein>
    <submittedName>
        <fullName evidence="5">Acetylhydrolase</fullName>
    </submittedName>
</protein>
<feature type="chain" id="PRO_5045242331" evidence="1">
    <location>
        <begin position="22"/>
        <end position="593"/>
    </location>
</feature>
<dbReference type="InterPro" id="IPR032740">
    <property type="entry name" value="GxDLY"/>
</dbReference>
<evidence type="ECO:0000313" key="5">
    <source>
        <dbReference type="EMBL" id="GGH44796.1"/>
    </source>
</evidence>
<dbReference type="SUPFAM" id="SSF52266">
    <property type="entry name" value="SGNH hydrolase"/>
    <property type="match status" value="2"/>
</dbReference>
<feature type="signal peptide" evidence="1">
    <location>
        <begin position="1"/>
        <end position="21"/>
    </location>
</feature>
<dbReference type="InterPro" id="IPR051532">
    <property type="entry name" value="Ester_Hydrolysis_Enzymes"/>
</dbReference>